<dbReference type="InterPro" id="IPR036291">
    <property type="entry name" value="NAD(P)-bd_dom_sf"/>
</dbReference>
<dbReference type="CDD" id="cd05233">
    <property type="entry name" value="SDR_c"/>
    <property type="match status" value="1"/>
</dbReference>
<dbReference type="RefSeq" id="WP_252761809.1">
    <property type="nucleotide sequence ID" value="NZ_JAMXLY010000060.1"/>
</dbReference>
<dbReference type="InterPro" id="IPR002347">
    <property type="entry name" value="SDR_fam"/>
</dbReference>
<protein>
    <submittedName>
        <fullName evidence="3">SDR family oxidoreductase</fullName>
    </submittedName>
</protein>
<sequence>MDLKIKGRKALVTGSTDGIGFAIAKGFLKEGVKVYINGRHQAKLDEAVAKLKEAVPGADVEGIPADFSKVEEVNALIKRLPDVDILVNNVGIYSEQPFETTPDKVWFHDFEVNVMSGVRLSRHYVSGMKKRNRGRIIFLSSESAINIPDDMILYGVTKTAYLALSRGLAKYLRGTNVTVNAVLPGPTWSAANLKSMQELAKERGISVEEASLDFVREKRPSSIIRRFASAEEVANMVLYVASDLSSATTGAALRVDGGVVNTAF</sequence>
<evidence type="ECO:0000313" key="3">
    <source>
        <dbReference type="EMBL" id="MCO6026457.1"/>
    </source>
</evidence>
<dbReference type="EMBL" id="JAMXLY010000060">
    <property type="protein sequence ID" value="MCO6026457.1"/>
    <property type="molecule type" value="Genomic_DNA"/>
</dbReference>
<evidence type="ECO:0000313" key="4">
    <source>
        <dbReference type="Proteomes" id="UP001204015"/>
    </source>
</evidence>
<evidence type="ECO:0000256" key="1">
    <source>
        <dbReference type="ARBA" id="ARBA00006484"/>
    </source>
</evidence>
<name>A0ABT1BZE5_9BACT</name>
<organism evidence="3 4">
    <name type="scientific">Segatella cerevisiae</name>
    <dbReference type="NCBI Taxonomy" id="2053716"/>
    <lineage>
        <taxon>Bacteria</taxon>
        <taxon>Pseudomonadati</taxon>
        <taxon>Bacteroidota</taxon>
        <taxon>Bacteroidia</taxon>
        <taxon>Bacteroidales</taxon>
        <taxon>Prevotellaceae</taxon>
        <taxon>Segatella</taxon>
    </lineage>
</organism>
<dbReference type="Proteomes" id="UP001204015">
    <property type="component" value="Unassembled WGS sequence"/>
</dbReference>
<dbReference type="Gene3D" id="3.40.50.720">
    <property type="entry name" value="NAD(P)-binding Rossmann-like Domain"/>
    <property type="match status" value="1"/>
</dbReference>
<keyword evidence="2" id="KW-0560">Oxidoreductase</keyword>
<dbReference type="PANTHER" id="PTHR43669">
    <property type="entry name" value="5-KETO-D-GLUCONATE 5-REDUCTASE"/>
    <property type="match status" value="1"/>
</dbReference>
<dbReference type="PANTHER" id="PTHR43669:SF3">
    <property type="entry name" value="ALCOHOL DEHYDROGENASE, PUTATIVE (AFU_ORTHOLOGUE AFUA_3G03445)-RELATED"/>
    <property type="match status" value="1"/>
</dbReference>
<proteinExistence type="inferred from homology"/>
<dbReference type="Pfam" id="PF13561">
    <property type="entry name" value="adh_short_C2"/>
    <property type="match status" value="1"/>
</dbReference>
<reference evidence="3 4" key="1">
    <citation type="submission" date="2022-06" db="EMBL/GenBank/DDBJ databases">
        <title>A taxonomic note on the genus Prevotella: Description of four novel genera and emended description of the genera Hallella and Xylanibacter.</title>
        <authorList>
            <person name="Hitch T.C.A."/>
        </authorList>
    </citation>
    <scope>NUCLEOTIDE SEQUENCE [LARGE SCALE GENOMIC DNA]</scope>
    <source>
        <strain evidence="3 4">DSM 100619</strain>
    </source>
</reference>
<dbReference type="SUPFAM" id="SSF51735">
    <property type="entry name" value="NAD(P)-binding Rossmann-fold domains"/>
    <property type="match status" value="1"/>
</dbReference>
<accession>A0ABT1BZE5</accession>
<comment type="caution">
    <text evidence="3">The sequence shown here is derived from an EMBL/GenBank/DDBJ whole genome shotgun (WGS) entry which is preliminary data.</text>
</comment>
<keyword evidence="4" id="KW-1185">Reference proteome</keyword>
<dbReference type="PRINTS" id="PR00081">
    <property type="entry name" value="GDHRDH"/>
</dbReference>
<evidence type="ECO:0000256" key="2">
    <source>
        <dbReference type="ARBA" id="ARBA00023002"/>
    </source>
</evidence>
<dbReference type="PRINTS" id="PR00080">
    <property type="entry name" value="SDRFAMILY"/>
</dbReference>
<gene>
    <name evidence="3" type="ORF">NG821_11530</name>
</gene>
<comment type="similarity">
    <text evidence="1">Belongs to the short-chain dehydrogenases/reductases (SDR) family.</text>
</comment>